<comment type="caution">
    <text evidence="1">The sequence shown here is derived from an EMBL/GenBank/DDBJ whole genome shotgun (WGS) entry which is preliminary data.</text>
</comment>
<accession>A0A6G1CXA8</accession>
<keyword evidence="2" id="KW-1185">Reference proteome</keyword>
<protein>
    <submittedName>
        <fullName evidence="1">Uncharacterized protein</fullName>
    </submittedName>
</protein>
<evidence type="ECO:0000313" key="1">
    <source>
        <dbReference type="EMBL" id="KAF0904732.1"/>
    </source>
</evidence>
<gene>
    <name evidence="1" type="ORF">E2562_036397</name>
</gene>
<reference evidence="1 2" key="1">
    <citation type="submission" date="2019-11" db="EMBL/GenBank/DDBJ databases">
        <title>Whole genome sequence of Oryza granulata.</title>
        <authorList>
            <person name="Li W."/>
        </authorList>
    </citation>
    <scope>NUCLEOTIDE SEQUENCE [LARGE SCALE GENOMIC DNA]</scope>
    <source>
        <strain evidence="2">cv. Menghai</strain>
        <tissue evidence="1">Leaf</tissue>
    </source>
</reference>
<proteinExistence type="predicted"/>
<dbReference type="EMBL" id="SPHZ02000008">
    <property type="protein sequence ID" value="KAF0904732.1"/>
    <property type="molecule type" value="Genomic_DNA"/>
</dbReference>
<dbReference type="AlphaFoldDB" id="A0A6G1CXA8"/>
<organism evidence="1 2">
    <name type="scientific">Oryza meyeriana var. granulata</name>
    <dbReference type="NCBI Taxonomy" id="110450"/>
    <lineage>
        <taxon>Eukaryota</taxon>
        <taxon>Viridiplantae</taxon>
        <taxon>Streptophyta</taxon>
        <taxon>Embryophyta</taxon>
        <taxon>Tracheophyta</taxon>
        <taxon>Spermatophyta</taxon>
        <taxon>Magnoliopsida</taxon>
        <taxon>Liliopsida</taxon>
        <taxon>Poales</taxon>
        <taxon>Poaceae</taxon>
        <taxon>BOP clade</taxon>
        <taxon>Oryzoideae</taxon>
        <taxon>Oryzeae</taxon>
        <taxon>Oryzinae</taxon>
        <taxon>Oryza</taxon>
        <taxon>Oryza meyeriana</taxon>
    </lineage>
</organism>
<sequence length="90" mass="9832">MRPIIPTPHLLHPALLALVPPVLQPPRQRRRPPQVAIAAPKASLIYNDCTTPPTPLSFPTLLTGFNPSEGINSDILGEGDETRQKIKLLI</sequence>
<evidence type="ECO:0000313" key="2">
    <source>
        <dbReference type="Proteomes" id="UP000479710"/>
    </source>
</evidence>
<dbReference type="Proteomes" id="UP000479710">
    <property type="component" value="Unassembled WGS sequence"/>
</dbReference>
<name>A0A6G1CXA8_9ORYZ</name>